<evidence type="ECO:0000256" key="2">
    <source>
        <dbReference type="ARBA" id="ARBA00022723"/>
    </source>
</evidence>
<proteinExistence type="inferred from homology"/>
<reference evidence="6" key="1">
    <citation type="journal article" date="2018" name="Nat. Plants">
        <title>Whole-genome landscape of Medicago truncatula symbiotic genes.</title>
        <authorList>
            <person name="Pecrix Y."/>
            <person name="Staton S.E."/>
            <person name="Sallet E."/>
            <person name="Lelandais-Briere C."/>
            <person name="Moreau S."/>
            <person name="Carrere S."/>
            <person name="Blein T."/>
            <person name="Jardinaud M.F."/>
            <person name="Latrasse D."/>
            <person name="Zouine M."/>
            <person name="Zahm M."/>
            <person name="Kreplak J."/>
            <person name="Mayjonade B."/>
            <person name="Satge C."/>
            <person name="Perez M."/>
            <person name="Cauet S."/>
            <person name="Marande W."/>
            <person name="Chantry-Darmon C."/>
            <person name="Lopez-Roques C."/>
            <person name="Bouchez O."/>
            <person name="Berard A."/>
            <person name="Debelle F."/>
            <person name="Munos S."/>
            <person name="Bendahmane A."/>
            <person name="Berges H."/>
            <person name="Niebel A."/>
            <person name="Buitink J."/>
            <person name="Frugier F."/>
            <person name="Benhamed M."/>
            <person name="Crespi M."/>
            <person name="Gouzy J."/>
            <person name="Gamas P."/>
        </authorList>
    </citation>
    <scope>NUCLEOTIDE SEQUENCE [LARGE SCALE GENOMIC DNA]</scope>
    <source>
        <strain evidence="6">cv. Jemalong A17</strain>
    </source>
</reference>
<name>A0A396HR03_MEDTR</name>
<gene>
    <name evidence="5" type="ORF">MtrunA17_Chr5g0411921</name>
</gene>
<dbReference type="InterPro" id="IPR011032">
    <property type="entry name" value="GroES-like_sf"/>
</dbReference>
<evidence type="ECO:0000313" key="5">
    <source>
        <dbReference type="EMBL" id="RHN54903.1"/>
    </source>
</evidence>
<comment type="similarity">
    <text evidence="1">Belongs to the zinc-containing alcohol dehydrogenase family.</text>
</comment>
<evidence type="ECO:0000256" key="1">
    <source>
        <dbReference type="ARBA" id="ARBA00008072"/>
    </source>
</evidence>
<sequence length="237" mass="27542">MQSLLKSVGSKVVKFKIEDRVSVGCFVDSCQSCQNCANNLESYFPGYKKFDLVVTDKTRHYRLILSAICHNYIYGQPYLQCIYTQRMNGNGILSVCLFYIIGRGKDSSLKFNWRDDKETQEMIDFAAEHNVKPDTEISCPLYRFFLKEERNKINVASLHVIKKDKVNIDFTNNISPTSYTQHQMSQILSSYTCVWTQCNPHNLTNILIKCNSLPHLCNNNDNFMIYIYSFLIELFII</sequence>
<dbReference type="GO" id="GO:0046872">
    <property type="term" value="F:metal ion binding"/>
    <property type="evidence" value="ECO:0007669"/>
    <property type="project" value="UniProtKB-KW"/>
</dbReference>
<keyword evidence="3" id="KW-0862">Zinc</keyword>
<dbReference type="Proteomes" id="UP000265566">
    <property type="component" value="Chromosome 5"/>
</dbReference>
<dbReference type="Gramene" id="rna30001">
    <property type="protein sequence ID" value="RHN54903.1"/>
    <property type="gene ID" value="gene30001"/>
</dbReference>
<evidence type="ECO:0000256" key="3">
    <source>
        <dbReference type="ARBA" id="ARBA00022833"/>
    </source>
</evidence>
<comment type="caution">
    <text evidence="5">The sequence shown here is derived from an EMBL/GenBank/DDBJ whole genome shotgun (WGS) entry which is preliminary data.</text>
</comment>
<dbReference type="EC" id="1.1.1.195" evidence="5"/>
<keyword evidence="4 5" id="KW-0560">Oxidoreductase</keyword>
<dbReference type="InterPro" id="IPR047109">
    <property type="entry name" value="CAD-like"/>
</dbReference>
<dbReference type="Gene3D" id="3.90.180.10">
    <property type="entry name" value="Medium-chain alcohol dehydrogenases, catalytic domain"/>
    <property type="match status" value="1"/>
</dbReference>
<evidence type="ECO:0000256" key="4">
    <source>
        <dbReference type="ARBA" id="ARBA00023002"/>
    </source>
</evidence>
<protein>
    <submittedName>
        <fullName evidence="5">Putative cinnamyl-alcohol dehydrogenase</fullName>
        <ecNumber evidence="5">1.1.1.195</ecNumber>
    </submittedName>
</protein>
<dbReference type="PANTHER" id="PTHR42683">
    <property type="entry name" value="ALDEHYDE REDUCTASE"/>
    <property type="match status" value="1"/>
</dbReference>
<keyword evidence="2" id="KW-0479">Metal-binding</keyword>
<evidence type="ECO:0000313" key="6">
    <source>
        <dbReference type="Proteomes" id="UP000265566"/>
    </source>
</evidence>
<dbReference type="SUPFAM" id="SSF50129">
    <property type="entry name" value="GroES-like"/>
    <property type="match status" value="1"/>
</dbReference>
<accession>A0A396HR03</accession>
<dbReference type="AlphaFoldDB" id="A0A396HR03"/>
<dbReference type="GO" id="GO:0045551">
    <property type="term" value="F:cinnamyl-alcohol dehydrogenase activity"/>
    <property type="evidence" value="ECO:0007669"/>
    <property type="project" value="UniProtKB-EC"/>
</dbReference>
<dbReference type="EMBL" id="PSQE01000005">
    <property type="protein sequence ID" value="RHN54903.1"/>
    <property type="molecule type" value="Genomic_DNA"/>
</dbReference>
<organism evidence="5 6">
    <name type="scientific">Medicago truncatula</name>
    <name type="common">Barrel medic</name>
    <name type="synonym">Medicago tribuloides</name>
    <dbReference type="NCBI Taxonomy" id="3880"/>
    <lineage>
        <taxon>Eukaryota</taxon>
        <taxon>Viridiplantae</taxon>
        <taxon>Streptophyta</taxon>
        <taxon>Embryophyta</taxon>
        <taxon>Tracheophyta</taxon>
        <taxon>Spermatophyta</taxon>
        <taxon>Magnoliopsida</taxon>
        <taxon>eudicotyledons</taxon>
        <taxon>Gunneridae</taxon>
        <taxon>Pentapetalae</taxon>
        <taxon>rosids</taxon>
        <taxon>fabids</taxon>
        <taxon>Fabales</taxon>
        <taxon>Fabaceae</taxon>
        <taxon>Papilionoideae</taxon>
        <taxon>50 kb inversion clade</taxon>
        <taxon>NPAAA clade</taxon>
        <taxon>Hologalegina</taxon>
        <taxon>IRL clade</taxon>
        <taxon>Trifolieae</taxon>
        <taxon>Medicago</taxon>
    </lineage>
</organism>